<organism evidence="2 3">
    <name type="scientific">Cloacibacterium rupense</name>
    <dbReference type="NCBI Taxonomy" id="517423"/>
    <lineage>
        <taxon>Bacteria</taxon>
        <taxon>Pseudomonadati</taxon>
        <taxon>Bacteroidota</taxon>
        <taxon>Flavobacteriia</taxon>
        <taxon>Flavobacteriales</taxon>
        <taxon>Weeksellaceae</taxon>
    </lineage>
</organism>
<evidence type="ECO:0000256" key="1">
    <source>
        <dbReference type="SAM" id="SignalP"/>
    </source>
</evidence>
<comment type="caution">
    <text evidence="2">The sequence shown here is derived from an EMBL/GenBank/DDBJ whole genome shotgun (WGS) entry which is preliminary data.</text>
</comment>
<protein>
    <submittedName>
        <fullName evidence="2">Uncharacterized protein</fullName>
    </submittedName>
</protein>
<name>A0ABQ2NIZ6_9FLAO</name>
<evidence type="ECO:0000313" key="2">
    <source>
        <dbReference type="EMBL" id="GGP03678.1"/>
    </source>
</evidence>
<accession>A0ABQ2NIZ6</accession>
<keyword evidence="3" id="KW-1185">Reference proteome</keyword>
<keyword evidence="1" id="KW-0732">Signal</keyword>
<feature type="chain" id="PRO_5046022999" evidence="1">
    <location>
        <begin position="19"/>
        <end position="197"/>
    </location>
</feature>
<feature type="signal peptide" evidence="1">
    <location>
        <begin position="1"/>
        <end position="18"/>
    </location>
</feature>
<gene>
    <name evidence="2" type="ORF">GCM10010992_12970</name>
</gene>
<dbReference type="EMBL" id="BMLV01000002">
    <property type="protein sequence ID" value="GGP03678.1"/>
    <property type="molecule type" value="Genomic_DNA"/>
</dbReference>
<dbReference type="Proteomes" id="UP000620064">
    <property type="component" value="Unassembled WGS sequence"/>
</dbReference>
<evidence type="ECO:0000313" key="3">
    <source>
        <dbReference type="Proteomes" id="UP000620064"/>
    </source>
</evidence>
<sequence length="197" mass="22255">MLRIILFFFITLNASVAAQQLQSLKIIKTKYDSIAKVNKEEYLLALNENNQNKIIAAQNKIIEAGFKRTADYKKAVEDFLNNQKLAAPSNLPIDSSKTEIRASYSLGLERLYKEVHSFISKNIDVGSSEYDAASSKIHFFVQNDNTLFIEKVEGTDSNFNRIALLAFLMTEGTWTSASQYGRNVKSKFVLPVTLKLE</sequence>
<dbReference type="RefSeq" id="WP_188617260.1">
    <property type="nucleotide sequence ID" value="NZ_BMLV01000002.1"/>
</dbReference>
<reference evidence="3" key="1">
    <citation type="journal article" date="2019" name="Int. J. Syst. Evol. Microbiol.">
        <title>The Global Catalogue of Microorganisms (GCM) 10K type strain sequencing project: providing services to taxonomists for standard genome sequencing and annotation.</title>
        <authorList>
            <consortium name="The Broad Institute Genomics Platform"/>
            <consortium name="The Broad Institute Genome Sequencing Center for Infectious Disease"/>
            <person name="Wu L."/>
            <person name="Ma J."/>
        </authorList>
    </citation>
    <scope>NUCLEOTIDE SEQUENCE [LARGE SCALE GENOMIC DNA]</scope>
    <source>
        <strain evidence="3">CGMCC 1.7656</strain>
    </source>
</reference>
<proteinExistence type="predicted"/>